<feature type="chain" id="PRO_5012122295" evidence="1">
    <location>
        <begin position="21"/>
        <end position="433"/>
    </location>
</feature>
<name>A0A1W1ZEN0_9SPHI</name>
<sequence length="433" mass="48946">MKKLCLLPLLTMFTAVSSFAQADKINEEKSTALSSAIAEIRAIKKADEKEKMLNKVLTEFNLDIDKKADAAKIERVFPSIGMAFYREKNYPKTEFYIDKVESKLTRAAFYSSFCRNKQEIKNDLPFHAKISKKSLELVEMAKLDKEDPKYYKSRAEYLSQLDANYIMYGTVYAGVLETMGKNSEALALMEDIVNKNNFSDLETNMSYVELLVKNGKNKEAKTAAERFVRAGQANEQLKNILKAQYSGPENFDTYYEKLEKEADTKRNESFAKKIIDVPAPEFALKNLKGEVVNLAALKGKTVIIDYWATWCGPCIKSFPGMQMAVEKYRDDPSVVFLFINTFEYEKNRAQAVKDWALANPKYTFNILMDTPTAGDLGKFDVANKYKITGIPTKFIIDGRGNIRFKMTGFNGTPEAVVKELDIMIALAKAGAGK</sequence>
<dbReference type="EMBL" id="FWXT01000001">
    <property type="protein sequence ID" value="SMC46796.1"/>
    <property type="molecule type" value="Genomic_DNA"/>
</dbReference>
<proteinExistence type="predicted"/>
<dbReference type="GO" id="GO:0016853">
    <property type="term" value="F:isomerase activity"/>
    <property type="evidence" value="ECO:0007669"/>
    <property type="project" value="UniProtKB-KW"/>
</dbReference>
<dbReference type="InterPro" id="IPR013766">
    <property type="entry name" value="Thioredoxin_domain"/>
</dbReference>
<dbReference type="AlphaFoldDB" id="A0A1W1ZEN0"/>
<dbReference type="OrthoDB" id="634996at2"/>
<keyword evidence="4" id="KW-1185">Reference proteome</keyword>
<gene>
    <name evidence="3" type="ORF">SAMN04488524_0656</name>
</gene>
<feature type="signal peptide" evidence="1">
    <location>
        <begin position="1"/>
        <end position="20"/>
    </location>
</feature>
<dbReference type="PANTHER" id="PTHR42852:SF17">
    <property type="entry name" value="THIOREDOXIN-LIKE PROTEIN HI_1115"/>
    <property type="match status" value="1"/>
</dbReference>
<dbReference type="STRING" id="151894.SAMN04488524_0656"/>
<dbReference type="Gene3D" id="3.40.30.10">
    <property type="entry name" value="Glutaredoxin"/>
    <property type="match status" value="1"/>
</dbReference>
<dbReference type="SUPFAM" id="SSF52833">
    <property type="entry name" value="Thioredoxin-like"/>
    <property type="match status" value="1"/>
</dbReference>
<dbReference type="PROSITE" id="PS51352">
    <property type="entry name" value="THIOREDOXIN_2"/>
    <property type="match status" value="1"/>
</dbReference>
<dbReference type="Pfam" id="PF00578">
    <property type="entry name" value="AhpC-TSA"/>
    <property type="match status" value="1"/>
</dbReference>
<dbReference type="InterPro" id="IPR036249">
    <property type="entry name" value="Thioredoxin-like_sf"/>
</dbReference>
<keyword evidence="3" id="KW-0413">Isomerase</keyword>
<dbReference type="InterPro" id="IPR000866">
    <property type="entry name" value="AhpC/TSA"/>
</dbReference>
<dbReference type="InterPro" id="IPR050553">
    <property type="entry name" value="Thioredoxin_ResA/DsbE_sf"/>
</dbReference>
<accession>A0A1W1ZEN0</accession>
<evidence type="ECO:0000256" key="1">
    <source>
        <dbReference type="SAM" id="SignalP"/>
    </source>
</evidence>
<dbReference type="GO" id="GO:0016491">
    <property type="term" value="F:oxidoreductase activity"/>
    <property type="evidence" value="ECO:0007669"/>
    <property type="project" value="InterPro"/>
</dbReference>
<dbReference type="Proteomes" id="UP000192756">
    <property type="component" value="Unassembled WGS sequence"/>
</dbReference>
<evidence type="ECO:0000259" key="2">
    <source>
        <dbReference type="PROSITE" id="PS51352"/>
    </source>
</evidence>
<evidence type="ECO:0000313" key="4">
    <source>
        <dbReference type="Proteomes" id="UP000192756"/>
    </source>
</evidence>
<feature type="domain" description="Thioredoxin" evidence="2">
    <location>
        <begin position="273"/>
        <end position="425"/>
    </location>
</feature>
<dbReference type="CDD" id="cd02966">
    <property type="entry name" value="TlpA_like_family"/>
    <property type="match status" value="1"/>
</dbReference>
<keyword evidence="1" id="KW-0732">Signal</keyword>
<dbReference type="RefSeq" id="WP_084236974.1">
    <property type="nucleotide sequence ID" value="NZ_FWXT01000001.1"/>
</dbReference>
<dbReference type="PANTHER" id="PTHR42852">
    <property type="entry name" value="THIOL:DISULFIDE INTERCHANGE PROTEIN DSBE"/>
    <property type="match status" value="1"/>
</dbReference>
<evidence type="ECO:0000313" key="3">
    <source>
        <dbReference type="EMBL" id="SMC46796.1"/>
    </source>
</evidence>
<organism evidence="3 4">
    <name type="scientific">Pedobacter africanus</name>
    <dbReference type="NCBI Taxonomy" id="151894"/>
    <lineage>
        <taxon>Bacteria</taxon>
        <taxon>Pseudomonadati</taxon>
        <taxon>Bacteroidota</taxon>
        <taxon>Sphingobacteriia</taxon>
        <taxon>Sphingobacteriales</taxon>
        <taxon>Sphingobacteriaceae</taxon>
        <taxon>Pedobacter</taxon>
    </lineage>
</organism>
<reference evidence="4" key="1">
    <citation type="submission" date="2017-04" db="EMBL/GenBank/DDBJ databases">
        <authorList>
            <person name="Varghese N."/>
            <person name="Submissions S."/>
        </authorList>
    </citation>
    <scope>NUCLEOTIDE SEQUENCE [LARGE SCALE GENOMIC DNA]</scope>
    <source>
        <strain evidence="4">DSM 12126</strain>
    </source>
</reference>
<protein>
    <submittedName>
        <fullName evidence="3">Thiol-disulfide isomerase or thioredoxin</fullName>
    </submittedName>
</protein>
<dbReference type="GO" id="GO:0016209">
    <property type="term" value="F:antioxidant activity"/>
    <property type="evidence" value="ECO:0007669"/>
    <property type="project" value="InterPro"/>
</dbReference>